<dbReference type="Proteomes" id="UP001016761">
    <property type="component" value="Unassembled WGS sequence"/>
</dbReference>
<gene>
    <name evidence="1" type="ORF">HTZ84_04990</name>
</gene>
<organism evidence="1 2">
    <name type="scientific">Haloterrigena gelatinilytica</name>
    <dbReference type="NCBI Taxonomy" id="2741724"/>
    <lineage>
        <taxon>Archaea</taxon>
        <taxon>Methanobacteriati</taxon>
        <taxon>Methanobacteriota</taxon>
        <taxon>Stenosarchaea group</taxon>
        <taxon>Halobacteria</taxon>
        <taxon>Halobacteriales</taxon>
        <taxon>Natrialbaceae</taxon>
        <taxon>Haloterrigena</taxon>
    </lineage>
</organism>
<dbReference type="EMBL" id="JABUQZ010000001">
    <property type="protein sequence ID" value="NUC71672.1"/>
    <property type="molecule type" value="Genomic_DNA"/>
</dbReference>
<name>A0ABX2LDM3_9EURY</name>
<protein>
    <submittedName>
        <fullName evidence="1">Uncharacterized protein</fullName>
    </submittedName>
</protein>
<comment type="caution">
    <text evidence="1">The sequence shown here is derived from an EMBL/GenBank/DDBJ whole genome shotgun (WGS) entry which is preliminary data.</text>
</comment>
<dbReference type="RefSeq" id="WP_174679663.1">
    <property type="nucleotide sequence ID" value="NZ_JABUQZ010000001.1"/>
</dbReference>
<sequence>MVSDNVSFTLSTEESRDAEEVIEEQYKNKSDGLRGLLELAANDKVQQIAEYHEVDVVEAVEMAVDGYVVPDESGDPLGEYDPESEGVTLSTDVLREIQPMNPNHEVNPDHIDSLPQTVEAKKAVVTAIIRYDSKQLPRDHVREMCKDVLGVQDSTIEKKDYFEDVLDNLIPHPVESNPMYYTHPKHLHKDLKSQLGPDGMIRTTLKDEIVEMMEDDDADSDDIKEYLDKTVDEYNAWMDVDMGAGVLTDEERDAVEDELKEVIEMVTDEVGIDVNGMDVEMADEVDGEMGELMDAEPVQ</sequence>
<evidence type="ECO:0000313" key="2">
    <source>
        <dbReference type="Proteomes" id="UP001016761"/>
    </source>
</evidence>
<proteinExistence type="predicted"/>
<reference evidence="1 2" key="1">
    <citation type="submission" date="2020-06" db="EMBL/GenBank/DDBJ databases">
        <title>Haloterrigena sp. nov., an extremely halophilic archaeon isolated from a saline sediment.</title>
        <authorList>
            <person name="Liu B.-B."/>
        </authorList>
    </citation>
    <scope>NUCLEOTIDE SEQUENCE [LARGE SCALE GENOMIC DNA]</scope>
    <source>
        <strain evidence="1 2">SYSU A558-1</strain>
    </source>
</reference>
<keyword evidence="2" id="KW-1185">Reference proteome</keyword>
<accession>A0ABX2LDM3</accession>
<evidence type="ECO:0000313" key="1">
    <source>
        <dbReference type="EMBL" id="NUC71672.1"/>
    </source>
</evidence>